<reference evidence="6 7" key="1">
    <citation type="submission" date="2024-05" db="EMBL/GenBank/DDBJ databases">
        <authorList>
            <person name="Duchaud E."/>
        </authorList>
    </citation>
    <scope>NUCLEOTIDE SEQUENCE [LARGE SCALE GENOMIC DNA]</scope>
    <source>
        <strain evidence="6">Ena-SAMPLE-TAB-13-05-2024-13:56:06:370-140302</strain>
    </source>
</reference>
<dbReference type="SUPFAM" id="SSF52317">
    <property type="entry name" value="Class I glutamine amidotransferase-like"/>
    <property type="match status" value="1"/>
</dbReference>
<dbReference type="Proteomes" id="UP001497416">
    <property type="component" value="Unassembled WGS sequence"/>
</dbReference>
<protein>
    <submittedName>
        <fullName evidence="6">Type 1 glutamine amidotransferase domain-containing protein</fullName>
    </submittedName>
</protein>
<dbReference type="CDD" id="cd03141">
    <property type="entry name" value="GATase1_Hsp31_like"/>
    <property type="match status" value="1"/>
</dbReference>
<keyword evidence="4" id="KW-1133">Transmembrane helix</keyword>
<sequence>MFKKYRFLKISLLSILSLVLIIFLFGYWFINLLPARDKTLMSKTVHEIPYLSENVISNRGKVLVVVTSTSMIEKNQKKTGYELTELSRAYYVFQANGFEVDIASPKGGKPPVVIDDEDMGLYDYAFLNDKEAQYKSENTIPLDQINSSDYSAVYIVGGKGAMFDFPNHKKLQSLIKTLYQSDKVVGAVCHGPAALINVKLDNGDYLLKNKNVSSFTSKEELFLIPEAKTVFPFLLQEELSSKGAKFNEGTMYLEQVSHDDNLITGQNPWSTWKVAETMIAQMGYTPKDRKITEDELAINVLSKYNSHGKSEAKKLIGKITKESNTVNRTLIAQHAVIAAMKGEISTFYDLVTLVSFLKNIDQD</sequence>
<feature type="domain" description="DJ-1/PfpI" evidence="5">
    <location>
        <begin position="80"/>
        <end position="279"/>
    </location>
</feature>
<keyword evidence="6" id="KW-0315">Glutamine amidotransferase</keyword>
<evidence type="ECO:0000313" key="6">
    <source>
        <dbReference type="EMBL" id="CAL2084869.1"/>
    </source>
</evidence>
<dbReference type="Pfam" id="PF01965">
    <property type="entry name" value="DJ-1_PfpI"/>
    <property type="match status" value="1"/>
</dbReference>
<gene>
    <name evidence="6" type="ORF">T190607A01A_20377</name>
</gene>
<evidence type="ECO:0000256" key="2">
    <source>
        <dbReference type="ARBA" id="ARBA00023239"/>
    </source>
</evidence>
<comment type="similarity">
    <text evidence="3">Belongs to the peptidase C56 family. HSP31-like subfamily.</text>
</comment>
<proteinExistence type="inferred from homology"/>
<keyword evidence="7" id="KW-1185">Reference proteome</keyword>
<keyword evidence="2" id="KW-0456">Lyase</keyword>
<dbReference type="InterPro" id="IPR029062">
    <property type="entry name" value="Class_I_gatase-like"/>
</dbReference>
<dbReference type="RefSeq" id="WP_348711852.1">
    <property type="nucleotide sequence ID" value="NZ_CAXIXY010000004.1"/>
</dbReference>
<keyword evidence="4" id="KW-0812">Transmembrane</keyword>
<evidence type="ECO:0000256" key="4">
    <source>
        <dbReference type="SAM" id="Phobius"/>
    </source>
</evidence>
<dbReference type="Gene3D" id="3.40.50.880">
    <property type="match status" value="1"/>
</dbReference>
<comment type="caution">
    <text evidence="6">The sequence shown here is derived from an EMBL/GenBank/DDBJ whole genome shotgun (WGS) entry which is preliminary data.</text>
</comment>
<evidence type="ECO:0000259" key="5">
    <source>
        <dbReference type="Pfam" id="PF01965"/>
    </source>
</evidence>
<keyword evidence="1" id="KW-0346">Stress response</keyword>
<name>A0ABM9NZE7_9FLAO</name>
<evidence type="ECO:0000256" key="3">
    <source>
        <dbReference type="ARBA" id="ARBA00038493"/>
    </source>
</evidence>
<evidence type="ECO:0000256" key="1">
    <source>
        <dbReference type="ARBA" id="ARBA00023016"/>
    </source>
</evidence>
<dbReference type="PANTHER" id="PTHR48094:SF11">
    <property type="entry name" value="GLUTATHIONE-INDEPENDENT GLYOXALASE HSP31-RELATED"/>
    <property type="match status" value="1"/>
</dbReference>
<organism evidence="6 7">
    <name type="scientific">Tenacibaculum platacis</name>
    <dbReference type="NCBI Taxonomy" id="3137852"/>
    <lineage>
        <taxon>Bacteria</taxon>
        <taxon>Pseudomonadati</taxon>
        <taxon>Bacteroidota</taxon>
        <taxon>Flavobacteriia</taxon>
        <taxon>Flavobacteriales</taxon>
        <taxon>Flavobacteriaceae</taxon>
        <taxon>Tenacibaculum</taxon>
    </lineage>
</organism>
<dbReference type="PANTHER" id="PTHR48094">
    <property type="entry name" value="PROTEIN/NUCLEIC ACID DEGLYCASE DJ-1-RELATED"/>
    <property type="match status" value="1"/>
</dbReference>
<keyword evidence="4" id="KW-0472">Membrane</keyword>
<feature type="transmembrane region" description="Helical" evidence="4">
    <location>
        <begin position="12"/>
        <end position="30"/>
    </location>
</feature>
<evidence type="ECO:0000313" key="7">
    <source>
        <dbReference type="Proteomes" id="UP001497416"/>
    </source>
</evidence>
<dbReference type="EMBL" id="CAXIXY010000004">
    <property type="protein sequence ID" value="CAL2084869.1"/>
    <property type="molecule type" value="Genomic_DNA"/>
</dbReference>
<dbReference type="InterPro" id="IPR002818">
    <property type="entry name" value="DJ-1/PfpI"/>
</dbReference>
<accession>A0ABM9NZE7</accession>
<dbReference type="InterPro" id="IPR050325">
    <property type="entry name" value="Prot/Nucl_acid_deglycase"/>
</dbReference>